<evidence type="ECO:0000313" key="2">
    <source>
        <dbReference type="Proteomes" id="UP000605848"/>
    </source>
</evidence>
<name>A0A936Z9K7_9HYPH</name>
<dbReference type="InterPro" id="IPR010607">
    <property type="entry name" value="DUF1194"/>
</dbReference>
<dbReference type="Pfam" id="PF06707">
    <property type="entry name" value="DUF1194"/>
    <property type="match status" value="1"/>
</dbReference>
<sequence length="123" mass="13166">MIDISGDGPNNDGPKVRHVRDHAVAEGITINRLTIQIPGMVSGWEFGDLDRYYVDCVIGGAGAFMIPLRRADQFPSVIKTKVLREIAGPGPSPLVLPAGAQADCLSGEKRRVEEEAWGGEGNP</sequence>
<protein>
    <submittedName>
        <fullName evidence="1">DUF1194 domain-containing protein</fullName>
    </submittedName>
</protein>
<organism evidence="1 2">
    <name type="scientific">Microvirga aerilata</name>
    <dbReference type="NCBI Taxonomy" id="670292"/>
    <lineage>
        <taxon>Bacteria</taxon>
        <taxon>Pseudomonadati</taxon>
        <taxon>Pseudomonadota</taxon>
        <taxon>Alphaproteobacteria</taxon>
        <taxon>Hyphomicrobiales</taxon>
        <taxon>Methylobacteriaceae</taxon>
        <taxon>Microvirga</taxon>
    </lineage>
</organism>
<dbReference type="RefSeq" id="WP_202061391.1">
    <property type="nucleotide sequence ID" value="NZ_JAEQMY010000022.1"/>
</dbReference>
<dbReference type="Proteomes" id="UP000605848">
    <property type="component" value="Unassembled WGS sequence"/>
</dbReference>
<reference evidence="1" key="1">
    <citation type="submission" date="2021-01" db="EMBL/GenBank/DDBJ databases">
        <title>Microvirga sp.</title>
        <authorList>
            <person name="Kim M.K."/>
        </authorList>
    </citation>
    <scope>NUCLEOTIDE SEQUENCE</scope>
    <source>
        <strain evidence="1">5420S-16</strain>
    </source>
</reference>
<dbReference type="AlphaFoldDB" id="A0A936Z9K7"/>
<accession>A0A936Z9K7</accession>
<evidence type="ECO:0000313" key="1">
    <source>
        <dbReference type="EMBL" id="MBL0405491.1"/>
    </source>
</evidence>
<gene>
    <name evidence="1" type="ORF">JKG68_16095</name>
</gene>
<proteinExistence type="predicted"/>
<comment type="caution">
    <text evidence="1">The sequence shown here is derived from an EMBL/GenBank/DDBJ whole genome shotgun (WGS) entry which is preliminary data.</text>
</comment>
<dbReference type="EMBL" id="JAEQMY010000022">
    <property type="protein sequence ID" value="MBL0405491.1"/>
    <property type="molecule type" value="Genomic_DNA"/>
</dbReference>
<keyword evidence="2" id="KW-1185">Reference proteome</keyword>